<dbReference type="Pfam" id="PF21392">
    <property type="entry name" value="COQ9_N"/>
    <property type="match status" value="1"/>
</dbReference>
<keyword evidence="7 8" id="KW-0496">Mitochondrion</keyword>
<evidence type="ECO:0000313" key="12">
    <source>
        <dbReference type="Proteomes" id="UP000887116"/>
    </source>
</evidence>
<dbReference type="PANTHER" id="PTHR21427:SF19">
    <property type="entry name" value="UBIQUINONE BIOSYNTHESIS PROTEIN COQ9, MITOCHONDRIAL"/>
    <property type="match status" value="1"/>
</dbReference>
<evidence type="ECO:0000256" key="8">
    <source>
        <dbReference type="RuleBase" id="RU366063"/>
    </source>
</evidence>
<dbReference type="FunFam" id="1.10.357.10:FF:000004">
    <property type="entry name" value="Ubiquinone biosynthesis protein COQ9, mitochondrial"/>
    <property type="match status" value="1"/>
</dbReference>
<dbReference type="GO" id="GO:0006744">
    <property type="term" value="P:ubiquinone biosynthetic process"/>
    <property type="evidence" value="ECO:0007669"/>
    <property type="project" value="UniProtKB-UniRule"/>
</dbReference>
<comment type="function">
    <text evidence="8">Membrane-associated protein that warps the membrane surface to access and bind aromatic isoprenes with high specificity, including ubiquinone (CoQ) isoprene intermediates and presents them directly to Coq7, therefore facilitating the Coq7-mediated hydroxylase step. Participates in the biosynthesis of coenzyme Q, also named ubiquinone, an essential lipid-soluble electron transporter for aerobic cellular respiration.</text>
</comment>
<comment type="pathway">
    <text evidence="2 8">Cofactor biosynthesis; ubiquinone biosynthesis.</text>
</comment>
<dbReference type="InterPro" id="IPR012762">
    <property type="entry name" value="Ubiq_biosynth_COQ9"/>
</dbReference>
<reference evidence="11" key="1">
    <citation type="submission" date="2020-07" db="EMBL/GenBank/DDBJ databases">
        <title>Multicomponent nature underlies the extraordinary mechanical properties of spider dragline silk.</title>
        <authorList>
            <person name="Kono N."/>
            <person name="Nakamura H."/>
            <person name="Mori M."/>
            <person name="Yoshida Y."/>
            <person name="Ohtoshi R."/>
            <person name="Malay A.D."/>
            <person name="Moran D.A.P."/>
            <person name="Tomita M."/>
            <person name="Numata K."/>
            <person name="Arakawa K."/>
        </authorList>
    </citation>
    <scope>NUCLEOTIDE SEQUENCE</scope>
</reference>
<dbReference type="InterPro" id="IPR048674">
    <property type="entry name" value="COQ9_HTH"/>
</dbReference>
<dbReference type="Pfam" id="PF08511">
    <property type="entry name" value="COQ9"/>
    <property type="match status" value="1"/>
</dbReference>
<keyword evidence="11" id="KW-0830">Ubiquinone</keyword>
<keyword evidence="4 8" id="KW-0831">Ubiquinone biosynthesis</keyword>
<keyword evidence="5" id="KW-0809">Transit peptide</keyword>
<evidence type="ECO:0000256" key="1">
    <source>
        <dbReference type="ARBA" id="ARBA00004173"/>
    </source>
</evidence>
<name>A0A8X6HPQ9_TRICU</name>
<comment type="caution">
    <text evidence="11">The sequence shown here is derived from an EMBL/GenBank/DDBJ whole genome shotgun (WGS) entry which is preliminary data.</text>
</comment>
<evidence type="ECO:0000256" key="2">
    <source>
        <dbReference type="ARBA" id="ARBA00004749"/>
    </source>
</evidence>
<dbReference type="GO" id="GO:0005743">
    <property type="term" value="C:mitochondrial inner membrane"/>
    <property type="evidence" value="ECO:0007669"/>
    <property type="project" value="TreeGrafter"/>
</dbReference>
<organism evidence="11 12">
    <name type="scientific">Trichonephila clavata</name>
    <name type="common">Joro spider</name>
    <name type="synonym">Nephila clavata</name>
    <dbReference type="NCBI Taxonomy" id="2740835"/>
    <lineage>
        <taxon>Eukaryota</taxon>
        <taxon>Metazoa</taxon>
        <taxon>Ecdysozoa</taxon>
        <taxon>Arthropoda</taxon>
        <taxon>Chelicerata</taxon>
        <taxon>Arachnida</taxon>
        <taxon>Araneae</taxon>
        <taxon>Araneomorphae</taxon>
        <taxon>Entelegynae</taxon>
        <taxon>Araneoidea</taxon>
        <taxon>Nephilidae</taxon>
        <taxon>Trichonephila</taxon>
    </lineage>
</organism>
<accession>A0A8X6HPQ9</accession>
<protein>
    <recommendedName>
        <fullName evidence="8">Ubiquinone biosynthesis protein</fullName>
    </recommendedName>
</protein>
<proteinExistence type="inferred from homology"/>
<feature type="domain" description="COQ9 C-terminal" evidence="9">
    <location>
        <begin position="186"/>
        <end position="254"/>
    </location>
</feature>
<evidence type="ECO:0000256" key="6">
    <source>
        <dbReference type="ARBA" id="ARBA00023121"/>
    </source>
</evidence>
<dbReference type="AlphaFoldDB" id="A0A8X6HPQ9"/>
<dbReference type="Proteomes" id="UP000887116">
    <property type="component" value="Unassembled WGS sequence"/>
</dbReference>
<dbReference type="InterPro" id="IPR013718">
    <property type="entry name" value="COQ9_C"/>
</dbReference>
<comment type="subcellular location">
    <subcellularLocation>
        <location evidence="1 8">Mitochondrion</location>
    </subcellularLocation>
</comment>
<evidence type="ECO:0000256" key="3">
    <source>
        <dbReference type="ARBA" id="ARBA00010766"/>
    </source>
</evidence>
<evidence type="ECO:0000313" key="11">
    <source>
        <dbReference type="EMBL" id="GFQ78737.1"/>
    </source>
</evidence>
<dbReference type="OrthoDB" id="619536at2759"/>
<comment type="similarity">
    <text evidence="3 8">Belongs to the COQ9 family.</text>
</comment>
<dbReference type="Gene3D" id="1.10.357.10">
    <property type="entry name" value="Tetracycline Repressor, domain 2"/>
    <property type="match status" value="1"/>
</dbReference>
<dbReference type="GO" id="GO:0008289">
    <property type="term" value="F:lipid binding"/>
    <property type="evidence" value="ECO:0007669"/>
    <property type="project" value="UniProtKB-UniRule"/>
</dbReference>
<evidence type="ECO:0000256" key="7">
    <source>
        <dbReference type="ARBA" id="ARBA00023128"/>
    </source>
</evidence>
<gene>
    <name evidence="11" type="primary">Coq9</name>
    <name evidence="11" type="ORF">TNCT_484531</name>
</gene>
<keyword evidence="12" id="KW-1185">Reference proteome</keyword>
<dbReference type="PANTHER" id="PTHR21427">
    <property type="entry name" value="UBIQUINONE BIOSYNTHESIS PROTEIN COQ9, MITOCHONDRIAL"/>
    <property type="match status" value="1"/>
</dbReference>
<evidence type="ECO:0000256" key="5">
    <source>
        <dbReference type="ARBA" id="ARBA00022946"/>
    </source>
</evidence>
<evidence type="ECO:0000259" key="10">
    <source>
        <dbReference type="Pfam" id="PF21392"/>
    </source>
</evidence>
<feature type="domain" description="Ubiquinone biosynthesis protein COQ9 HTH" evidence="10">
    <location>
        <begin position="74"/>
        <end position="102"/>
    </location>
</feature>
<evidence type="ECO:0000256" key="4">
    <source>
        <dbReference type="ARBA" id="ARBA00022688"/>
    </source>
</evidence>
<keyword evidence="6 8" id="KW-0446">Lipid-binding</keyword>
<dbReference type="NCBIfam" id="TIGR02396">
    <property type="entry name" value="diverge_rpsU"/>
    <property type="match status" value="1"/>
</dbReference>
<dbReference type="EMBL" id="BMAO01021953">
    <property type="protein sequence ID" value="GFQ78737.1"/>
    <property type="molecule type" value="Genomic_DNA"/>
</dbReference>
<evidence type="ECO:0000259" key="9">
    <source>
        <dbReference type="Pfam" id="PF08511"/>
    </source>
</evidence>
<sequence length="336" mass="38357">MARSCISTWKLSIFVLSKITRNRPLYLRCRSHLHVPSLRTCASLAKNLDAAETYVETDSDSDAEEQQKLADLTDVKLQILKAGLDFVPEQGWSKQSIALGAQSLGLSSSSHTLIEDGGADLVHYFNILCNEKLESYLKEQYSENKTKIDIQNFIEDALENRLKMIIPLVSKWPEAMALTISPLQVPTDSKNLLDLVDMIWSLSGDKSLNLTWYSKRLSLAAIYRMCELSLLQDKSPDYIDTFDFLHRRVEDVMKTSKFIDGVADSTKHLPDVSTGTLITARNILGLNRWFRKKLRPILVESLSLWNIRTCLIDQRWRFVDRAIKNVQNLSTEENVM</sequence>